<dbReference type="Gene3D" id="1.10.1200.150">
    <property type="entry name" value="Transcriptional regulator CtsR, C-terminal domain"/>
    <property type="match status" value="1"/>
</dbReference>
<dbReference type="AlphaFoldDB" id="C8W3V1"/>
<evidence type="ECO:0000313" key="11">
    <source>
        <dbReference type="Proteomes" id="UP000002217"/>
    </source>
</evidence>
<name>C8W3V1_DESAS</name>
<keyword evidence="6 7" id="KW-0804">Transcription</keyword>
<feature type="domain" description="CtsR N-terminal HTH" evidence="8">
    <location>
        <begin position="3"/>
        <end position="73"/>
    </location>
</feature>
<evidence type="ECO:0000256" key="1">
    <source>
        <dbReference type="ARBA" id="ARBA00010189"/>
    </source>
</evidence>
<dbReference type="Pfam" id="PF17727">
    <property type="entry name" value="CtsR_C"/>
    <property type="match status" value="1"/>
</dbReference>
<dbReference type="OrthoDB" id="1680813at2"/>
<dbReference type="InterPro" id="IPR041902">
    <property type="entry name" value="CtsR_N_sf"/>
</dbReference>
<evidence type="ECO:0000259" key="9">
    <source>
        <dbReference type="Pfam" id="PF17727"/>
    </source>
</evidence>
<dbReference type="Pfam" id="PF05848">
    <property type="entry name" value="CtsR"/>
    <property type="match status" value="1"/>
</dbReference>
<comment type="similarity">
    <text evidence="1 7">Belongs to the CtsR family.</text>
</comment>
<dbReference type="eggNOG" id="COG4463">
    <property type="taxonomic scope" value="Bacteria"/>
</dbReference>
<dbReference type="InterPro" id="IPR041473">
    <property type="entry name" value="CtsR_C"/>
</dbReference>
<keyword evidence="3 7" id="KW-0678">Repressor</keyword>
<evidence type="ECO:0000256" key="7">
    <source>
        <dbReference type="PIRNR" id="PIRNR010607"/>
    </source>
</evidence>
<dbReference type="HOGENOM" id="CLU_118139_0_0_9"/>
<dbReference type="GO" id="GO:0006355">
    <property type="term" value="P:regulation of DNA-templated transcription"/>
    <property type="evidence" value="ECO:0007669"/>
    <property type="project" value="UniProtKB-UniRule"/>
</dbReference>
<evidence type="ECO:0000256" key="4">
    <source>
        <dbReference type="ARBA" id="ARBA00023015"/>
    </source>
</evidence>
<dbReference type="InterPro" id="IPR008463">
    <property type="entry name" value="CtsR"/>
</dbReference>
<evidence type="ECO:0000256" key="3">
    <source>
        <dbReference type="ARBA" id="ARBA00022491"/>
    </source>
</evidence>
<dbReference type="KEGG" id="dae:Dtox_0252"/>
<gene>
    <name evidence="10" type="ordered locus">Dtox_0252</name>
</gene>
<protein>
    <recommendedName>
        <fullName evidence="2 7">Transcriptional regulator CtsR</fullName>
    </recommendedName>
</protein>
<dbReference type="PIRSF" id="PIRSF010607">
    <property type="entry name" value="Txn_repr_CtsR"/>
    <property type="match status" value="1"/>
</dbReference>
<dbReference type="EMBL" id="CP001720">
    <property type="protein sequence ID" value="ACV61205.1"/>
    <property type="molecule type" value="Genomic_DNA"/>
</dbReference>
<sequence>MSSLSNLIERHLRQLLKESIKGYIEIRRNELAEQFRCVPSQINYVLSTRFTYENGFLVESQRGGAGFVRIVKLMLNREDTSSSILTYLTEMIGNSISQSAAEGIVNRLLEENTVTQREASLMKAAMHRNVLKVDLPWRDNVRALILKAMLVSLLRDNK</sequence>
<evidence type="ECO:0000259" key="8">
    <source>
        <dbReference type="Pfam" id="PF05848"/>
    </source>
</evidence>
<proteinExistence type="inferred from homology"/>
<evidence type="ECO:0000313" key="10">
    <source>
        <dbReference type="EMBL" id="ACV61205.1"/>
    </source>
</evidence>
<dbReference type="InterPro" id="IPR040465">
    <property type="entry name" value="CtsR_N"/>
</dbReference>
<dbReference type="Gene3D" id="3.30.56.130">
    <property type="entry name" value="Transcriptional regulator CtsR, winged HTH domain"/>
    <property type="match status" value="1"/>
</dbReference>
<dbReference type="RefSeq" id="WP_015755926.1">
    <property type="nucleotide sequence ID" value="NC_013216.1"/>
</dbReference>
<keyword evidence="4 7" id="KW-0805">Transcription regulation</keyword>
<keyword evidence="5 7" id="KW-0238">DNA-binding</keyword>
<evidence type="ECO:0000256" key="2">
    <source>
        <dbReference type="ARBA" id="ARBA00014129"/>
    </source>
</evidence>
<dbReference type="Proteomes" id="UP000002217">
    <property type="component" value="Chromosome"/>
</dbReference>
<accession>C8W3V1</accession>
<evidence type="ECO:0000256" key="5">
    <source>
        <dbReference type="ARBA" id="ARBA00023125"/>
    </source>
</evidence>
<keyword evidence="11" id="KW-1185">Reference proteome</keyword>
<dbReference type="InterPro" id="IPR041908">
    <property type="entry name" value="CtsR_C_sf"/>
</dbReference>
<feature type="domain" description="CtsR C-terminal dimerization" evidence="9">
    <location>
        <begin position="83"/>
        <end position="150"/>
    </location>
</feature>
<evidence type="ECO:0000256" key="6">
    <source>
        <dbReference type="ARBA" id="ARBA00023163"/>
    </source>
</evidence>
<reference evidence="10 11" key="1">
    <citation type="journal article" date="2009" name="Stand. Genomic Sci.">
        <title>Complete genome sequence of Desulfotomaculum acetoxidans type strain (5575).</title>
        <authorList>
            <person name="Spring S."/>
            <person name="Lapidus A."/>
            <person name="Schroder M."/>
            <person name="Gleim D."/>
            <person name="Sims D."/>
            <person name="Meincke L."/>
            <person name="Glavina Del Rio T."/>
            <person name="Tice H."/>
            <person name="Copeland A."/>
            <person name="Cheng J.F."/>
            <person name="Lucas S."/>
            <person name="Chen F."/>
            <person name="Nolan M."/>
            <person name="Bruce D."/>
            <person name="Goodwin L."/>
            <person name="Pitluck S."/>
            <person name="Ivanova N."/>
            <person name="Mavromatis K."/>
            <person name="Mikhailova N."/>
            <person name="Pati A."/>
            <person name="Chen A."/>
            <person name="Palaniappan K."/>
            <person name="Land M."/>
            <person name="Hauser L."/>
            <person name="Chang Y.J."/>
            <person name="Jeffries C.D."/>
            <person name="Chain P."/>
            <person name="Saunders E."/>
            <person name="Brettin T."/>
            <person name="Detter J.C."/>
            <person name="Goker M."/>
            <person name="Bristow J."/>
            <person name="Eisen J.A."/>
            <person name="Markowitz V."/>
            <person name="Hugenholtz P."/>
            <person name="Kyrpides N.C."/>
            <person name="Klenk H.P."/>
            <person name="Han C."/>
        </authorList>
    </citation>
    <scope>NUCLEOTIDE SEQUENCE [LARGE SCALE GENOMIC DNA]</scope>
    <source>
        <strain evidence="11">ATCC 49208 / DSM 771 / VKM B-1644</strain>
    </source>
</reference>
<dbReference type="STRING" id="485916.Dtox_0252"/>
<organism evidence="10 11">
    <name type="scientific">Desulfofarcimen acetoxidans (strain ATCC 49208 / DSM 771 / KCTC 5769 / VKM B-1644 / 5575)</name>
    <name type="common">Desulfotomaculum acetoxidans</name>
    <dbReference type="NCBI Taxonomy" id="485916"/>
    <lineage>
        <taxon>Bacteria</taxon>
        <taxon>Bacillati</taxon>
        <taxon>Bacillota</taxon>
        <taxon>Clostridia</taxon>
        <taxon>Eubacteriales</taxon>
        <taxon>Peptococcaceae</taxon>
        <taxon>Desulfofarcimen</taxon>
    </lineage>
</organism>
<dbReference type="GO" id="GO:0003677">
    <property type="term" value="F:DNA binding"/>
    <property type="evidence" value="ECO:0007669"/>
    <property type="project" value="UniProtKB-UniRule"/>
</dbReference>